<organism evidence="1 2">
    <name type="scientific">Stephania yunnanensis</name>
    <dbReference type="NCBI Taxonomy" id="152371"/>
    <lineage>
        <taxon>Eukaryota</taxon>
        <taxon>Viridiplantae</taxon>
        <taxon>Streptophyta</taxon>
        <taxon>Embryophyta</taxon>
        <taxon>Tracheophyta</taxon>
        <taxon>Spermatophyta</taxon>
        <taxon>Magnoliopsida</taxon>
        <taxon>Ranunculales</taxon>
        <taxon>Menispermaceae</taxon>
        <taxon>Menispermoideae</taxon>
        <taxon>Cissampelideae</taxon>
        <taxon>Stephania</taxon>
    </lineage>
</organism>
<dbReference type="AlphaFoldDB" id="A0AAP0L2L0"/>
<keyword evidence="2" id="KW-1185">Reference proteome</keyword>
<sequence length="60" mass="7119">MAGELVSDKVLFNYTHTKGHGNVNFVDEWFCKLNENYERRLEEMTQASPDVLMDENELFY</sequence>
<proteinExistence type="predicted"/>
<protein>
    <submittedName>
        <fullName evidence="1">Uncharacterized protein</fullName>
    </submittedName>
</protein>
<dbReference type="Proteomes" id="UP001420932">
    <property type="component" value="Unassembled WGS sequence"/>
</dbReference>
<reference evidence="1 2" key="1">
    <citation type="submission" date="2024-01" db="EMBL/GenBank/DDBJ databases">
        <title>Genome assemblies of Stephania.</title>
        <authorList>
            <person name="Yang L."/>
        </authorList>
    </citation>
    <scope>NUCLEOTIDE SEQUENCE [LARGE SCALE GENOMIC DNA]</scope>
    <source>
        <strain evidence="1">YNDBR</strain>
        <tissue evidence="1">Leaf</tissue>
    </source>
</reference>
<comment type="caution">
    <text evidence="1">The sequence shown here is derived from an EMBL/GenBank/DDBJ whole genome shotgun (WGS) entry which is preliminary data.</text>
</comment>
<gene>
    <name evidence="1" type="ORF">Syun_004204</name>
</gene>
<name>A0AAP0L2L0_9MAGN</name>
<evidence type="ECO:0000313" key="1">
    <source>
        <dbReference type="EMBL" id="KAK9163302.1"/>
    </source>
</evidence>
<accession>A0AAP0L2L0</accession>
<dbReference type="EMBL" id="JBBNAF010000002">
    <property type="protein sequence ID" value="KAK9163302.1"/>
    <property type="molecule type" value="Genomic_DNA"/>
</dbReference>
<evidence type="ECO:0000313" key="2">
    <source>
        <dbReference type="Proteomes" id="UP001420932"/>
    </source>
</evidence>